<proteinExistence type="predicted"/>
<reference evidence="2 3" key="1">
    <citation type="submission" date="2018-06" db="EMBL/GenBank/DDBJ databases">
        <title>Complete Genomes of Monosporascus.</title>
        <authorList>
            <person name="Robinson A.J."/>
            <person name="Natvig D.O."/>
        </authorList>
    </citation>
    <scope>NUCLEOTIDE SEQUENCE [LARGE SCALE GENOMIC DNA]</scope>
    <source>
        <strain evidence="2 3">CBS 609.92</strain>
    </source>
</reference>
<dbReference type="Proteomes" id="UP000294003">
    <property type="component" value="Unassembled WGS sequence"/>
</dbReference>
<dbReference type="PROSITE" id="PS50097">
    <property type="entry name" value="BTB"/>
    <property type="match status" value="1"/>
</dbReference>
<dbReference type="PANTHER" id="PTHR47843">
    <property type="entry name" value="BTB DOMAIN-CONTAINING PROTEIN-RELATED"/>
    <property type="match status" value="1"/>
</dbReference>
<keyword evidence="3" id="KW-1185">Reference proteome</keyword>
<accession>A0ABY0GYH4</accession>
<gene>
    <name evidence="2" type="ORF">DL762_008768</name>
</gene>
<organism evidence="2 3">
    <name type="scientific">Monosporascus cannonballus</name>
    <dbReference type="NCBI Taxonomy" id="155416"/>
    <lineage>
        <taxon>Eukaryota</taxon>
        <taxon>Fungi</taxon>
        <taxon>Dikarya</taxon>
        <taxon>Ascomycota</taxon>
        <taxon>Pezizomycotina</taxon>
        <taxon>Sordariomycetes</taxon>
        <taxon>Xylariomycetidae</taxon>
        <taxon>Xylariales</taxon>
        <taxon>Xylariales incertae sedis</taxon>
        <taxon>Monosporascus</taxon>
    </lineage>
</organism>
<evidence type="ECO:0000313" key="2">
    <source>
        <dbReference type="EMBL" id="RYO78286.1"/>
    </source>
</evidence>
<dbReference type="EMBL" id="QJNS01000392">
    <property type="protein sequence ID" value="RYO78286.1"/>
    <property type="molecule type" value="Genomic_DNA"/>
</dbReference>
<dbReference type="PANTHER" id="PTHR47843:SF2">
    <property type="entry name" value="BTB DOMAIN-CONTAINING PROTEIN"/>
    <property type="match status" value="1"/>
</dbReference>
<feature type="domain" description="BTB" evidence="1">
    <location>
        <begin position="22"/>
        <end position="85"/>
    </location>
</feature>
<evidence type="ECO:0000259" key="1">
    <source>
        <dbReference type="PROSITE" id="PS50097"/>
    </source>
</evidence>
<protein>
    <recommendedName>
        <fullName evidence="1">BTB domain-containing protein</fullName>
    </recommendedName>
</protein>
<dbReference type="Gene3D" id="3.30.710.10">
    <property type="entry name" value="Potassium Channel Kv1.1, Chain A"/>
    <property type="match status" value="1"/>
</dbReference>
<comment type="caution">
    <text evidence="2">The sequence shown here is derived from an EMBL/GenBank/DDBJ whole genome shotgun (WGS) entry which is preliminary data.</text>
</comment>
<dbReference type="InterPro" id="IPR011333">
    <property type="entry name" value="SKP1/BTB/POZ_sf"/>
</dbReference>
<evidence type="ECO:0000313" key="3">
    <source>
        <dbReference type="Proteomes" id="UP000294003"/>
    </source>
</evidence>
<sequence>MMFEGFASPLGETEQIELLRTKPIKFIVGQDGAEFYLHPGLVSRLSAPLDALVQRGMEESSEGCVFWKDVDGDVFRRFAKFVYTGSYAGFMPTEKGEPADDDLESTALSELLNTKDQNDPLKLPYSLVSYKLGARIWSCPHSLSSKRKKNEPSSGLFGKRGSDAISCDCGPSEKKLDFISKFRSKYGGSAGASSYGAIFQRTRTTRPTEQALIGDARVWLFAENYGVNALMEVASSRLVHELAEWTISASAFVPKFGKLVRYVYADSTAGCQLRQLLATFAACVVEDVSCLEGWQALLDEVPEFMKDLLKQVTDRLSTARYVTPDPL</sequence>
<dbReference type="SUPFAM" id="SSF54695">
    <property type="entry name" value="POZ domain"/>
    <property type="match status" value="1"/>
</dbReference>
<name>A0ABY0GYH4_9PEZI</name>
<dbReference type="InterPro" id="IPR000210">
    <property type="entry name" value="BTB/POZ_dom"/>
</dbReference>